<dbReference type="SUPFAM" id="SSF50494">
    <property type="entry name" value="Trypsin-like serine proteases"/>
    <property type="match status" value="1"/>
</dbReference>
<dbReference type="Proteomes" id="UP000887540">
    <property type="component" value="Unplaced"/>
</dbReference>
<dbReference type="InterPro" id="IPR043504">
    <property type="entry name" value="Peptidase_S1_PA_chymotrypsin"/>
</dbReference>
<proteinExistence type="inferred from homology"/>
<dbReference type="GO" id="GO:0006508">
    <property type="term" value="P:proteolysis"/>
    <property type="evidence" value="ECO:0007669"/>
    <property type="project" value="InterPro"/>
</dbReference>
<reference evidence="5" key="1">
    <citation type="submission" date="2022-11" db="UniProtKB">
        <authorList>
            <consortium name="WormBaseParasite"/>
        </authorList>
    </citation>
    <scope>IDENTIFICATION</scope>
</reference>
<comment type="similarity">
    <text evidence="2">Belongs to the peptidase S1 family. CLIP subfamily.</text>
</comment>
<dbReference type="WBParaSite" id="ACRNAN_scaffold21.g28845.t1">
    <property type="protein sequence ID" value="ACRNAN_scaffold21.g28845.t1"/>
    <property type="gene ID" value="ACRNAN_scaffold21.g28845"/>
</dbReference>
<evidence type="ECO:0000313" key="5">
    <source>
        <dbReference type="WBParaSite" id="ACRNAN_scaffold21.g28845.t1"/>
    </source>
</evidence>
<feature type="domain" description="Peptidase S1" evidence="3">
    <location>
        <begin position="56"/>
        <end position="319"/>
    </location>
</feature>
<dbReference type="SMART" id="SM00020">
    <property type="entry name" value="Tryp_SPc"/>
    <property type="match status" value="1"/>
</dbReference>
<evidence type="ECO:0000259" key="3">
    <source>
        <dbReference type="PROSITE" id="PS50240"/>
    </source>
</evidence>
<protein>
    <submittedName>
        <fullName evidence="5">Peptidase S1 domain-containing protein</fullName>
    </submittedName>
</protein>
<sequence>MLFLVKMYSLVFILLIFFENYAFGYNVNLIPKNLNTWNNWNNNWNTWNTGCATANSIGKTCETGKWPWLAYINITMSSGKQTHCTGTIISENYILTAADCIRRFVTPIGVKEMVKNDEGEFVSVLIKANVIDDYSDADVILGYNSPEAAISVKISRAMPKWLDMWDVGDVAVLRLEVPLTFTQHIKPIKLLMFDSSDQNTLQKTATTAGWGRISETINGKITFKEPSSTTCVESQFPLTLGKECFKYYIGDENELIDKRLPAADGGAPLMFKKNEVWYQIGVTQQVPDWDVQRGFDKINYRIFFEDVRYNCDWIERTTKGEVKCEQDSSMNQGQLFVRRN</sequence>
<dbReference type="PROSITE" id="PS50240">
    <property type="entry name" value="TRYPSIN_DOM"/>
    <property type="match status" value="1"/>
</dbReference>
<name>A0A914D8V8_9BILA</name>
<evidence type="ECO:0000256" key="2">
    <source>
        <dbReference type="ARBA" id="ARBA00024195"/>
    </source>
</evidence>
<dbReference type="PANTHER" id="PTHR24256">
    <property type="entry name" value="TRYPTASE-RELATED"/>
    <property type="match status" value="1"/>
</dbReference>
<dbReference type="AlphaFoldDB" id="A0A914D8V8"/>
<evidence type="ECO:0000256" key="1">
    <source>
        <dbReference type="ARBA" id="ARBA00023157"/>
    </source>
</evidence>
<accession>A0A914D8V8</accession>
<dbReference type="InterPro" id="IPR001254">
    <property type="entry name" value="Trypsin_dom"/>
</dbReference>
<dbReference type="GO" id="GO:0004252">
    <property type="term" value="F:serine-type endopeptidase activity"/>
    <property type="evidence" value="ECO:0007669"/>
    <property type="project" value="InterPro"/>
</dbReference>
<dbReference type="Gene3D" id="2.40.10.10">
    <property type="entry name" value="Trypsin-like serine proteases"/>
    <property type="match status" value="1"/>
</dbReference>
<dbReference type="InterPro" id="IPR051487">
    <property type="entry name" value="Ser/Thr_Proteases_Immune/Dev"/>
</dbReference>
<keyword evidence="4" id="KW-1185">Reference proteome</keyword>
<dbReference type="Pfam" id="PF00089">
    <property type="entry name" value="Trypsin"/>
    <property type="match status" value="1"/>
</dbReference>
<organism evidence="4 5">
    <name type="scientific">Acrobeloides nanus</name>
    <dbReference type="NCBI Taxonomy" id="290746"/>
    <lineage>
        <taxon>Eukaryota</taxon>
        <taxon>Metazoa</taxon>
        <taxon>Ecdysozoa</taxon>
        <taxon>Nematoda</taxon>
        <taxon>Chromadorea</taxon>
        <taxon>Rhabditida</taxon>
        <taxon>Tylenchina</taxon>
        <taxon>Cephalobomorpha</taxon>
        <taxon>Cephaloboidea</taxon>
        <taxon>Cephalobidae</taxon>
        <taxon>Acrobeloides</taxon>
    </lineage>
</organism>
<dbReference type="InterPro" id="IPR009003">
    <property type="entry name" value="Peptidase_S1_PA"/>
</dbReference>
<evidence type="ECO:0000313" key="4">
    <source>
        <dbReference type="Proteomes" id="UP000887540"/>
    </source>
</evidence>
<keyword evidence="1" id="KW-1015">Disulfide bond</keyword>